<evidence type="ECO:0000313" key="2">
    <source>
        <dbReference type="Proteomes" id="UP000245535"/>
    </source>
</evidence>
<proteinExistence type="predicted"/>
<keyword evidence="2" id="KW-1185">Reference proteome</keyword>
<dbReference type="EMBL" id="QGDO01000007">
    <property type="protein sequence ID" value="PWJ38633.1"/>
    <property type="molecule type" value="Genomic_DNA"/>
</dbReference>
<comment type="caution">
    <text evidence="1">The sequence shown here is derived from an EMBL/GenBank/DDBJ whole genome shotgun (WGS) entry which is preliminary data.</text>
</comment>
<dbReference type="AlphaFoldDB" id="A0A315Z583"/>
<name>A0A315Z583_SEDFL</name>
<protein>
    <recommendedName>
        <fullName evidence="3">Outer membrane protein with beta-barrel domain</fullName>
    </recommendedName>
</protein>
<reference evidence="1 2" key="1">
    <citation type="submission" date="2018-03" db="EMBL/GenBank/DDBJ databases">
        <title>Genomic Encyclopedia of Archaeal and Bacterial Type Strains, Phase II (KMG-II): from individual species to whole genera.</title>
        <authorList>
            <person name="Goeker M."/>
        </authorList>
    </citation>
    <scope>NUCLEOTIDE SEQUENCE [LARGE SCALE GENOMIC DNA]</scope>
    <source>
        <strain evidence="1 2">DSM 28229</strain>
    </source>
</reference>
<organism evidence="1 2">
    <name type="scientific">Sediminitomix flava</name>
    <dbReference type="NCBI Taxonomy" id="379075"/>
    <lineage>
        <taxon>Bacteria</taxon>
        <taxon>Pseudomonadati</taxon>
        <taxon>Bacteroidota</taxon>
        <taxon>Cytophagia</taxon>
        <taxon>Cytophagales</taxon>
        <taxon>Flammeovirgaceae</taxon>
        <taxon>Sediminitomix</taxon>
    </lineage>
</organism>
<gene>
    <name evidence="1" type="ORF">BC781_107224</name>
</gene>
<accession>A0A315Z583</accession>
<evidence type="ECO:0000313" key="1">
    <source>
        <dbReference type="EMBL" id="PWJ38633.1"/>
    </source>
</evidence>
<dbReference type="Proteomes" id="UP000245535">
    <property type="component" value="Unassembled WGS sequence"/>
</dbReference>
<evidence type="ECO:0008006" key="3">
    <source>
        <dbReference type="Google" id="ProtNLM"/>
    </source>
</evidence>
<sequence length="178" mass="20300">MILTRFIGILFIIFFIGSPQIIMAQHTSENQSKEEGKEEKHHHTFFEKGSITLGVGAALSSELGTVGINGRLYYNIGEHICFGPEFTYFKKNEIELYDMDFVFHYIFETPIVGIYPVVGLNYTIEKELDHHHEEDAFGVLWGVGVHRNIKNITILGEFTRVESSLSDSFVSLAILYTF</sequence>